<dbReference type="InterPro" id="IPR006691">
    <property type="entry name" value="GyrA/parC_rep"/>
</dbReference>
<feature type="site" description="Interaction with DNA" evidence="8">
    <location>
        <position position="38"/>
    </location>
</feature>
<dbReference type="InterPro" id="IPR035516">
    <property type="entry name" value="Gyrase/topoIV_suA_C"/>
</dbReference>
<name>A0A3N4GLL7_9LACT</name>
<evidence type="ECO:0000313" key="12">
    <source>
        <dbReference type="Proteomes" id="UP000273977"/>
    </source>
</evidence>
<reference evidence="11 12" key="1">
    <citation type="submission" date="2018-11" db="EMBL/GenBank/DDBJ databases">
        <title>Aerococcus sp. SJQ22, whole genome shotgun sequence.</title>
        <authorList>
            <person name="Sun L."/>
            <person name="Gao X."/>
            <person name="Chen W."/>
            <person name="Huang K."/>
        </authorList>
    </citation>
    <scope>NUCLEOTIDE SEQUENCE [LARGE SCALE GENOMIC DNA]</scope>
    <source>
        <strain evidence="11 12">SJQ22</strain>
    </source>
</reference>
<dbReference type="GO" id="GO:0034335">
    <property type="term" value="F:DNA negative supercoiling activity"/>
    <property type="evidence" value="ECO:0007669"/>
    <property type="project" value="UniProtKB-ARBA"/>
</dbReference>
<dbReference type="Pfam" id="PF03989">
    <property type="entry name" value="DNA_gyraseA_C"/>
    <property type="match status" value="5"/>
</dbReference>
<dbReference type="InterPro" id="IPR005741">
    <property type="entry name" value="TopoIV_A_Gpos"/>
</dbReference>
<keyword evidence="4 8" id="KW-0238">DNA-binding</keyword>
<evidence type="ECO:0000256" key="3">
    <source>
        <dbReference type="ARBA" id="ARBA00023029"/>
    </source>
</evidence>
<sequence>MVDIQKLTLEEVMGDRFGRYSKYIIQDRALPDIRDGLKPVQRRILFAMFQEGNTSTSNFRKSAKTVGNVIGNYHPHGDSSVYEAMVRMSQDWKNREVLVEMHGNNGSMDGDSAAAMRYTEARLSKIADELLRDLDKDTVEMILNFDDTAEEPTVLPAGYPNLLVNGATGISAGYATEIPPHNLGEIIDATAYLIDHPNASVGKLMDFVPGPDFPTGAIIQGKDELKKAYTSGRGKVVVRSKHHIETDRSGKEKIVITEIPYEVNKANLVRRMDELRLNRSIDGIQEVRDESDRNGLQIVIELKKDASSDAILNYFYKNSDLQINYNFNMVAINHQRPEQIGLKEALLAYIEHRYVIIRRRTTFDLNKAQRRLHIVDGLVKAMSILDEVIAVIRNSKNKSDSKQNLIREFDFSETQAEAIVSLQLYRLTNTDVTALQNERLQLNEEIASYQAILNDDKLLYARMKTELKAIKKAYASDRRTEIQDEIEEVIVKKQLLISEEDAIVVVTRGGYIKRSTLRSFKASGVEEVGLREGDHVLYMAKHTTLDQLVFITSKGNYIFQPVYELQDIRWKDLGEHISQRIAFANDESIIGVFPYSENSKDNLLLATAQGMIKQTALSEFKEFRGYKNKAGVAMNLSSDSDQVISVYQVPAATDQTQAQVILTTHFGFTLRYPIEEISIIGARAKGVKSINLKQDDYVISAVFAAEPNDNLQIMMVTQRGHMKRMKWAEINVLGRAKRGLVALKELKANPHRIVAAFSVEDTNQMFEVISSQGKINVLRAGDIPIANRYSNGSMLVDEKDSGQITSVTPIIDYQNFDIEN</sequence>
<dbReference type="InterPro" id="IPR002205">
    <property type="entry name" value="Topo_IIA_dom_A"/>
</dbReference>
<dbReference type="HAMAP" id="MF_00937">
    <property type="entry name" value="ParC_type2"/>
    <property type="match status" value="1"/>
</dbReference>
<dbReference type="CDD" id="cd00187">
    <property type="entry name" value="TOP4c"/>
    <property type="match status" value="1"/>
</dbReference>
<feature type="domain" description="Topo IIA-type catalytic" evidence="10">
    <location>
        <begin position="30"/>
        <end position="495"/>
    </location>
</feature>
<dbReference type="OrthoDB" id="9806486at2"/>
<dbReference type="NCBIfam" id="TIGR01061">
    <property type="entry name" value="parC_Gpos"/>
    <property type="match status" value="1"/>
</dbReference>
<dbReference type="PROSITE" id="PS52040">
    <property type="entry name" value="TOPO_IIA"/>
    <property type="match status" value="1"/>
</dbReference>
<dbReference type="FunFam" id="2.120.10.90:FF:000005">
    <property type="entry name" value="DNA topoisomerase 4 subunit A"/>
    <property type="match status" value="1"/>
</dbReference>
<dbReference type="GO" id="GO:0005694">
    <property type="term" value="C:chromosome"/>
    <property type="evidence" value="ECO:0007669"/>
    <property type="project" value="InterPro"/>
</dbReference>
<evidence type="ECO:0000256" key="5">
    <source>
        <dbReference type="ARBA" id="ARBA00023136"/>
    </source>
</evidence>
<dbReference type="FunFam" id="3.90.199.10:FF:000001">
    <property type="entry name" value="DNA gyrase subunit A"/>
    <property type="match status" value="1"/>
</dbReference>
<comment type="subunit">
    <text evidence="7 8">Heterotetramer composed of ParC and ParE.</text>
</comment>
<organism evidence="11 12">
    <name type="scientific">Aerococcus agrisoli</name>
    <dbReference type="NCBI Taxonomy" id="2487350"/>
    <lineage>
        <taxon>Bacteria</taxon>
        <taxon>Bacillati</taxon>
        <taxon>Bacillota</taxon>
        <taxon>Bacilli</taxon>
        <taxon>Lactobacillales</taxon>
        <taxon>Aerococcaceae</taxon>
        <taxon>Aerococcus</taxon>
    </lineage>
</organism>
<dbReference type="GO" id="GO:0007059">
    <property type="term" value="P:chromosome segregation"/>
    <property type="evidence" value="ECO:0007669"/>
    <property type="project" value="UniProtKB-UniRule"/>
</dbReference>
<protein>
    <recommendedName>
        <fullName evidence="8">DNA topoisomerase 4 subunit A</fullName>
        <ecNumber evidence="8">5.6.2.2</ecNumber>
    </recommendedName>
    <alternativeName>
        <fullName evidence="8">Topoisomerase IV subunit A</fullName>
    </alternativeName>
</protein>
<dbReference type="PANTHER" id="PTHR43493:SF9">
    <property type="entry name" value="DNA TOPOISOMERASE 4 SUBUNIT A"/>
    <property type="match status" value="1"/>
</dbReference>
<dbReference type="RefSeq" id="WP_123779382.1">
    <property type="nucleotide sequence ID" value="NZ_RKMG01000004.1"/>
</dbReference>
<dbReference type="Gene3D" id="2.120.10.90">
    <property type="entry name" value="DNA gyrase/topoisomerase IV, subunit A, C-terminal"/>
    <property type="match status" value="1"/>
</dbReference>
<dbReference type="GO" id="GO:0005737">
    <property type="term" value="C:cytoplasm"/>
    <property type="evidence" value="ECO:0007669"/>
    <property type="project" value="TreeGrafter"/>
</dbReference>
<dbReference type="FunFam" id="1.10.268.10:FF:000001">
    <property type="entry name" value="DNA gyrase subunit A"/>
    <property type="match status" value="1"/>
</dbReference>
<evidence type="ECO:0000256" key="7">
    <source>
        <dbReference type="ARBA" id="ARBA00063644"/>
    </source>
</evidence>
<feature type="site" description="Interaction with DNA" evidence="8">
    <location>
        <position position="74"/>
    </location>
</feature>
<feature type="site" description="Interaction with DNA" evidence="8">
    <location>
        <position position="93"/>
    </location>
</feature>
<accession>A0A3N4GLL7</accession>
<dbReference type="Gene3D" id="3.30.1360.40">
    <property type="match status" value="1"/>
</dbReference>
<dbReference type="GO" id="GO:0009330">
    <property type="term" value="C:DNA topoisomerase type II (double strand cut, ATP-hydrolyzing) complex"/>
    <property type="evidence" value="ECO:0007669"/>
    <property type="project" value="TreeGrafter"/>
</dbReference>
<proteinExistence type="inferred from homology"/>
<dbReference type="InterPro" id="IPR013758">
    <property type="entry name" value="Topo_IIA_A/C_ab"/>
</dbReference>
<feature type="site" description="Interaction with DNA" evidence="8">
    <location>
        <position position="87"/>
    </location>
</feature>
<keyword evidence="5 8" id="KW-0472">Membrane</keyword>
<evidence type="ECO:0000256" key="9">
    <source>
        <dbReference type="PROSITE-ProRule" id="PRU01384"/>
    </source>
</evidence>
<feature type="site" description="Interaction with DNA" evidence="8">
    <location>
        <position position="76"/>
    </location>
</feature>
<dbReference type="PANTHER" id="PTHR43493">
    <property type="entry name" value="DNA GYRASE/TOPOISOMERASE SUBUNIT A"/>
    <property type="match status" value="1"/>
</dbReference>
<dbReference type="Pfam" id="PF00521">
    <property type="entry name" value="DNA_topoisoIV"/>
    <property type="match status" value="1"/>
</dbReference>
<evidence type="ECO:0000313" key="11">
    <source>
        <dbReference type="EMBL" id="RPA62478.1"/>
    </source>
</evidence>
<dbReference type="GO" id="GO:0006265">
    <property type="term" value="P:DNA topological change"/>
    <property type="evidence" value="ECO:0007669"/>
    <property type="project" value="UniProtKB-UniRule"/>
</dbReference>
<dbReference type="Proteomes" id="UP000273977">
    <property type="component" value="Unassembled WGS sequence"/>
</dbReference>
<evidence type="ECO:0000256" key="6">
    <source>
        <dbReference type="ARBA" id="ARBA00023235"/>
    </source>
</evidence>
<keyword evidence="3 8" id="KW-0799">Topoisomerase</keyword>
<evidence type="ECO:0000256" key="2">
    <source>
        <dbReference type="ARBA" id="ARBA00022475"/>
    </source>
</evidence>
<dbReference type="EC" id="5.6.2.2" evidence="8"/>
<dbReference type="InterPro" id="IPR013760">
    <property type="entry name" value="Topo_IIA-like_dom_sf"/>
</dbReference>
<dbReference type="GO" id="GO:0005524">
    <property type="term" value="F:ATP binding"/>
    <property type="evidence" value="ECO:0007669"/>
    <property type="project" value="InterPro"/>
</dbReference>
<comment type="caution">
    <text evidence="11">The sequence shown here is derived from an EMBL/GenBank/DDBJ whole genome shotgun (WGS) entry which is preliminary data.</text>
</comment>
<dbReference type="SUPFAM" id="SSF101904">
    <property type="entry name" value="GyrA/ParC C-terminal domain-like"/>
    <property type="match status" value="1"/>
</dbReference>
<comment type="catalytic activity">
    <reaction evidence="1 8 9">
        <text>ATP-dependent breakage, passage and rejoining of double-stranded DNA.</text>
        <dbReference type="EC" id="5.6.2.2"/>
    </reaction>
</comment>
<dbReference type="NCBIfam" id="NF004044">
    <property type="entry name" value="PRK05561.1"/>
    <property type="match status" value="1"/>
</dbReference>
<gene>
    <name evidence="8 11" type="primary">parC</name>
    <name evidence="11" type="ORF">EF384_02355</name>
</gene>
<comment type="subcellular location">
    <subcellularLocation>
        <location evidence="8">Cell membrane</location>
        <topology evidence="8">Peripheral membrane protein</topology>
    </subcellularLocation>
</comment>
<feature type="active site" description="O-(5'-phospho-DNA)-tyrosine intermediate" evidence="8 9">
    <location>
        <position position="118"/>
    </location>
</feature>
<dbReference type="Gene3D" id="1.10.268.10">
    <property type="entry name" value="Topoisomerase, domain 3"/>
    <property type="match status" value="1"/>
</dbReference>
<keyword evidence="6 8" id="KW-0413">Isomerase</keyword>
<dbReference type="GO" id="GO:0003677">
    <property type="term" value="F:DNA binding"/>
    <property type="evidence" value="ECO:0007669"/>
    <property type="project" value="UniProtKB-UniRule"/>
</dbReference>
<evidence type="ECO:0000256" key="8">
    <source>
        <dbReference type="HAMAP-Rule" id="MF_00937"/>
    </source>
</evidence>
<comment type="function">
    <text evidence="8">Topoisomerase IV is essential for chromosome segregation. It relaxes supercoiled DNA. Performs the decatenation events required during the replication of a circular DNA molecule.</text>
</comment>
<feature type="site" description="Transition state stabilizer" evidence="8">
    <location>
        <position position="117"/>
    </location>
</feature>
<dbReference type="FunFam" id="3.30.1360.40:FF:000002">
    <property type="entry name" value="DNA gyrase subunit A"/>
    <property type="match status" value="1"/>
</dbReference>
<evidence type="ECO:0000256" key="4">
    <source>
        <dbReference type="ARBA" id="ARBA00023125"/>
    </source>
</evidence>
<evidence type="ECO:0000259" key="10">
    <source>
        <dbReference type="PROSITE" id="PS52040"/>
    </source>
</evidence>
<keyword evidence="12" id="KW-1185">Reference proteome</keyword>
<dbReference type="EMBL" id="RKMG01000004">
    <property type="protein sequence ID" value="RPA62478.1"/>
    <property type="molecule type" value="Genomic_DNA"/>
</dbReference>
<dbReference type="SMART" id="SM00434">
    <property type="entry name" value="TOP4c"/>
    <property type="match status" value="1"/>
</dbReference>
<dbReference type="GO" id="GO:0019897">
    <property type="term" value="C:extrinsic component of plasma membrane"/>
    <property type="evidence" value="ECO:0007669"/>
    <property type="project" value="UniProtKB-UniRule"/>
</dbReference>
<keyword evidence="2 8" id="KW-1003">Cell membrane</keyword>
<dbReference type="SUPFAM" id="SSF56719">
    <property type="entry name" value="Type II DNA topoisomerase"/>
    <property type="match status" value="1"/>
</dbReference>
<evidence type="ECO:0000256" key="1">
    <source>
        <dbReference type="ARBA" id="ARBA00000185"/>
    </source>
</evidence>
<comment type="similarity">
    <text evidence="8">Belongs to the type II topoisomerase GyrA/ParC subunit family. ParC type 2 subfamily.</text>
</comment>
<dbReference type="InterPro" id="IPR050220">
    <property type="entry name" value="Type_II_DNA_Topoisomerases"/>
</dbReference>
<dbReference type="InterPro" id="IPR013757">
    <property type="entry name" value="Topo_IIA_A_a_sf"/>
</dbReference>
<dbReference type="AlphaFoldDB" id="A0A3N4GLL7"/>
<dbReference type="Gene3D" id="3.90.199.10">
    <property type="entry name" value="Topoisomerase II, domain 5"/>
    <property type="match status" value="1"/>
</dbReference>